<evidence type="ECO:0000313" key="2">
    <source>
        <dbReference type="Proteomes" id="UP001645859"/>
    </source>
</evidence>
<reference evidence="1 2" key="1">
    <citation type="submission" date="2018-09" db="EMBL/GenBank/DDBJ databases">
        <title>Comparative genomics of Leucobacter spp.</title>
        <authorList>
            <person name="Reis A.C."/>
            <person name="Kolvenbach B.A."/>
            <person name="Corvini P.F.X."/>
            <person name="Nunes O.C."/>
        </authorList>
    </citation>
    <scope>NUCLEOTIDE SEQUENCE [LARGE SCALE GENOMIC DNA]</scope>
    <source>
        <strain evidence="1 2">TAN 31504</strain>
    </source>
</reference>
<comment type="caution">
    <text evidence="1">The sequence shown here is derived from an EMBL/GenBank/DDBJ whole genome shotgun (WGS) entry which is preliminary data.</text>
</comment>
<accession>A0ABS1SFZ9</accession>
<dbReference type="Proteomes" id="UP001645859">
    <property type="component" value="Unassembled WGS sequence"/>
</dbReference>
<gene>
    <name evidence="1" type="ORF">D3230_09290</name>
</gene>
<name>A0ABS1SFZ9_9MICO</name>
<sequence>MRLAALRPWLPTGTIAVFMTAAWVWDACPTPGRPLHVSTAGRRARPRTPPLGVRVHQFRAPATDTVAFGSGATTTRRRTLCDLLRLSEDFAREHRLACRVLRLQTAWGDAEIADALARGPAPHRQRALERLREL</sequence>
<keyword evidence="2" id="KW-1185">Reference proteome</keyword>
<evidence type="ECO:0000313" key="1">
    <source>
        <dbReference type="EMBL" id="MBL3679479.1"/>
    </source>
</evidence>
<proteinExistence type="predicted"/>
<protein>
    <submittedName>
        <fullName evidence="1">Uncharacterized protein</fullName>
    </submittedName>
</protein>
<organism evidence="1 2">
    <name type="scientific">Leucobacter chromiireducens subsp. solipictus</name>
    <dbReference type="NCBI Taxonomy" id="398235"/>
    <lineage>
        <taxon>Bacteria</taxon>
        <taxon>Bacillati</taxon>
        <taxon>Actinomycetota</taxon>
        <taxon>Actinomycetes</taxon>
        <taxon>Micrococcales</taxon>
        <taxon>Microbacteriaceae</taxon>
        <taxon>Leucobacter</taxon>
    </lineage>
</organism>
<dbReference type="EMBL" id="QYAC01000004">
    <property type="protein sequence ID" value="MBL3679479.1"/>
    <property type="molecule type" value="Genomic_DNA"/>
</dbReference>